<evidence type="ECO:0000256" key="1">
    <source>
        <dbReference type="SAM" id="Coils"/>
    </source>
</evidence>
<gene>
    <name evidence="2" type="ORF">METZ01_LOCUS71587</name>
</gene>
<dbReference type="AlphaFoldDB" id="A0A381TX49"/>
<dbReference type="EMBL" id="UINC01005053">
    <property type="protein sequence ID" value="SVA18733.1"/>
    <property type="molecule type" value="Genomic_DNA"/>
</dbReference>
<feature type="coiled-coil region" evidence="1">
    <location>
        <begin position="17"/>
        <end position="44"/>
    </location>
</feature>
<keyword evidence="1" id="KW-0175">Coiled coil</keyword>
<organism evidence="2">
    <name type="scientific">marine metagenome</name>
    <dbReference type="NCBI Taxonomy" id="408172"/>
    <lineage>
        <taxon>unclassified sequences</taxon>
        <taxon>metagenomes</taxon>
        <taxon>ecological metagenomes</taxon>
    </lineage>
</organism>
<accession>A0A381TX49</accession>
<protein>
    <submittedName>
        <fullName evidence="2">Uncharacterized protein</fullName>
    </submittedName>
</protein>
<name>A0A381TX49_9ZZZZ</name>
<evidence type="ECO:0000313" key="2">
    <source>
        <dbReference type="EMBL" id="SVA18733.1"/>
    </source>
</evidence>
<proteinExistence type="predicted"/>
<reference evidence="2" key="1">
    <citation type="submission" date="2018-05" db="EMBL/GenBank/DDBJ databases">
        <authorList>
            <person name="Lanie J.A."/>
            <person name="Ng W.-L."/>
            <person name="Kazmierczak K.M."/>
            <person name="Andrzejewski T.M."/>
            <person name="Davidsen T.M."/>
            <person name="Wayne K.J."/>
            <person name="Tettelin H."/>
            <person name="Glass J.I."/>
            <person name="Rusch D."/>
            <person name="Podicherti R."/>
            <person name="Tsui H.-C.T."/>
            <person name="Winkler M.E."/>
        </authorList>
    </citation>
    <scope>NUCLEOTIDE SEQUENCE</scope>
</reference>
<sequence>MTTNEEYNKIKDLHSIYKQLYKKKKHLEHDLEYTKNEMETLKKEIKQKCSHNSITHYIQPGWERAQHSYTCQICGFDLYSDEYDYKNIKKVVDM</sequence>